<protein>
    <submittedName>
        <fullName evidence="2">Uncharacterized protein</fullName>
    </submittedName>
</protein>
<reference evidence="2 3" key="1">
    <citation type="submission" date="2020-04" db="EMBL/GenBank/DDBJ databases">
        <title>Perkinsus olseni comparative genomics.</title>
        <authorList>
            <person name="Bogema D.R."/>
        </authorList>
    </citation>
    <scope>NUCLEOTIDE SEQUENCE [LARGE SCALE GENOMIC DNA]</scope>
    <source>
        <strain evidence="2">00978-12</strain>
    </source>
</reference>
<evidence type="ECO:0000313" key="3">
    <source>
        <dbReference type="Proteomes" id="UP000541610"/>
    </source>
</evidence>
<name>A0A7J6NV50_PEROL</name>
<sequence length="241" mass="26549">MWPGNNTAVGDSPGNNTGEGDAQDSQGNNTGTADSKTGGTQQKGAKMTTSLLLLSLLDALAVLLIVIDRETLSQMVECLGALKADFRDFAKRNRLSSLSNTSRPSTLGTVRKRPTIHWRRWGEGKVPETDIEYYCHACQKAVKYKHKSDHKRYVRHTKLLRQLGYTEENVYTMRLKGESEPRAEADDGASLSHNECNGIDKATDGTGLVIPEMEPQDAGMFAAQDWGQLLFSQPTTACFRP</sequence>
<comment type="caution">
    <text evidence="2">The sequence shown here is derived from an EMBL/GenBank/DDBJ whole genome shotgun (WGS) entry which is preliminary data.</text>
</comment>
<accession>A0A7J6NV50</accession>
<dbReference type="EMBL" id="JABANP010000203">
    <property type="protein sequence ID" value="KAF4686931.1"/>
    <property type="molecule type" value="Genomic_DNA"/>
</dbReference>
<proteinExistence type="predicted"/>
<dbReference type="AlphaFoldDB" id="A0A7J6NV50"/>
<evidence type="ECO:0000313" key="2">
    <source>
        <dbReference type="EMBL" id="KAF4686931.1"/>
    </source>
</evidence>
<evidence type="ECO:0000256" key="1">
    <source>
        <dbReference type="SAM" id="MobiDB-lite"/>
    </source>
</evidence>
<feature type="region of interest" description="Disordered" evidence="1">
    <location>
        <begin position="1"/>
        <end position="42"/>
    </location>
</feature>
<gene>
    <name evidence="2" type="ORF">FOZ60_004697</name>
</gene>
<organism evidence="2 3">
    <name type="scientific">Perkinsus olseni</name>
    <name type="common">Perkinsus atlanticus</name>
    <dbReference type="NCBI Taxonomy" id="32597"/>
    <lineage>
        <taxon>Eukaryota</taxon>
        <taxon>Sar</taxon>
        <taxon>Alveolata</taxon>
        <taxon>Perkinsozoa</taxon>
        <taxon>Perkinsea</taxon>
        <taxon>Perkinsida</taxon>
        <taxon>Perkinsidae</taxon>
        <taxon>Perkinsus</taxon>
    </lineage>
</organism>
<dbReference type="Proteomes" id="UP000541610">
    <property type="component" value="Unassembled WGS sequence"/>
</dbReference>